<sequence length="73" mass="9132">MGQFFLKNFFLSLRGVRNKCLSWLFLFENWYLRLSLRNFFKKNFFLVLSRDMKWFFKILIYFILPTKGTFLKI</sequence>
<dbReference type="Proteomes" id="UP000580250">
    <property type="component" value="Unassembled WGS sequence"/>
</dbReference>
<gene>
    <name evidence="1" type="ORF">MENT_LOCUS1899</name>
</gene>
<accession>A0A6V7TNQ8</accession>
<protein>
    <submittedName>
        <fullName evidence="1">Uncharacterized protein</fullName>
    </submittedName>
</protein>
<organism evidence="1 2">
    <name type="scientific">Meloidogyne enterolobii</name>
    <name type="common">Root-knot nematode worm</name>
    <name type="synonym">Meloidogyne mayaguensis</name>
    <dbReference type="NCBI Taxonomy" id="390850"/>
    <lineage>
        <taxon>Eukaryota</taxon>
        <taxon>Metazoa</taxon>
        <taxon>Ecdysozoa</taxon>
        <taxon>Nematoda</taxon>
        <taxon>Chromadorea</taxon>
        <taxon>Rhabditida</taxon>
        <taxon>Tylenchina</taxon>
        <taxon>Tylenchomorpha</taxon>
        <taxon>Tylenchoidea</taxon>
        <taxon>Meloidogynidae</taxon>
        <taxon>Meloidogyninae</taxon>
        <taxon>Meloidogyne</taxon>
    </lineage>
</organism>
<name>A0A6V7TNQ8_MELEN</name>
<evidence type="ECO:0000313" key="2">
    <source>
        <dbReference type="Proteomes" id="UP000580250"/>
    </source>
</evidence>
<proteinExistence type="predicted"/>
<reference evidence="1 2" key="1">
    <citation type="submission" date="2020-08" db="EMBL/GenBank/DDBJ databases">
        <authorList>
            <person name="Koutsovoulos G."/>
            <person name="Danchin GJ E."/>
        </authorList>
    </citation>
    <scope>NUCLEOTIDE SEQUENCE [LARGE SCALE GENOMIC DNA]</scope>
</reference>
<evidence type="ECO:0000313" key="1">
    <source>
        <dbReference type="EMBL" id="CAD2127520.1"/>
    </source>
</evidence>
<comment type="caution">
    <text evidence="1">The sequence shown here is derived from an EMBL/GenBank/DDBJ whole genome shotgun (WGS) entry which is preliminary data.</text>
</comment>
<dbReference type="AlphaFoldDB" id="A0A6V7TNQ8"/>
<dbReference type="EMBL" id="CAJEWN010000006">
    <property type="protein sequence ID" value="CAD2127520.1"/>
    <property type="molecule type" value="Genomic_DNA"/>
</dbReference>